<reference evidence="6 7" key="1">
    <citation type="journal article" date="2014" name="Int. J. Syst. Evol. Microbiol.">
        <title>Fulvimonas yonginensis sp. nov., isolated from greenhouse soil, and emended description of the genus Fulvimonas.</title>
        <authorList>
            <person name="Ahn J.H."/>
            <person name="Kim S.J."/>
            <person name="Weon H.Y."/>
            <person name="Hong S.B."/>
            <person name="Seok S.J."/>
            <person name="Kwon S.W."/>
        </authorList>
    </citation>
    <scope>NUCLEOTIDE SEQUENCE [LARGE SCALE GENOMIC DNA]</scope>
    <source>
        <strain evidence="6 7">KACC 16952</strain>
    </source>
</reference>
<gene>
    <name evidence="6" type="ORF">WAT24_09155</name>
</gene>
<keyword evidence="1" id="KW-0479">Metal-binding</keyword>
<keyword evidence="7" id="KW-1185">Reference proteome</keyword>
<name>A0ABU8JCD5_9GAMM</name>
<evidence type="ECO:0000256" key="2">
    <source>
        <dbReference type="ARBA" id="ARBA00022837"/>
    </source>
</evidence>
<evidence type="ECO:0000313" key="7">
    <source>
        <dbReference type="Proteomes" id="UP001381174"/>
    </source>
</evidence>
<protein>
    <submittedName>
        <fullName evidence="6">PilC/PilY family type IV pilus protein</fullName>
    </submittedName>
</protein>
<evidence type="ECO:0000313" key="6">
    <source>
        <dbReference type="EMBL" id="MEI7036923.1"/>
    </source>
</evidence>
<keyword evidence="2" id="KW-0106">Calcium</keyword>
<feature type="chain" id="PRO_5046080983" evidence="4">
    <location>
        <begin position="31"/>
        <end position="1855"/>
    </location>
</feature>
<feature type="domain" description="PilY1 beta-propeller" evidence="5">
    <location>
        <begin position="1228"/>
        <end position="1393"/>
    </location>
</feature>
<evidence type="ECO:0000259" key="5">
    <source>
        <dbReference type="Pfam" id="PF05567"/>
    </source>
</evidence>
<dbReference type="Proteomes" id="UP001381174">
    <property type="component" value="Unassembled WGS sequence"/>
</dbReference>
<accession>A0ABU8JCD5</accession>
<dbReference type="EMBL" id="JBBBNY010000005">
    <property type="protein sequence ID" value="MEI7036923.1"/>
    <property type="molecule type" value="Genomic_DNA"/>
</dbReference>
<dbReference type="Pfam" id="PF05567">
    <property type="entry name" value="T4P_PilY1"/>
    <property type="match status" value="1"/>
</dbReference>
<organism evidence="6 7">
    <name type="scientific">Fulvimonas yonginensis</name>
    <dbReference type="NCBI Taxonomy" id="1495200"/>
    <lineage>
        <taxon>Bacteria</taxon>
        <taxon>Pseudomonadati</taxon>
        <taxon>Pseudomonadota</taxon>
        <taxon>Gammaproteobacteria</taxon>
        <taxon>Lysobacterales</taxon>
        <taxon>Rhodanobacteraceae</taxon>
        <taxon>Fulvimonas</taxon>
    </lineage>
</organism>
<keyword evidence="4" id="KW-0732">Signal</keyword>
<dbReference type="RefSeq" id="WP_336807668.1">
    <property type="nucleotide sequence ID" value="NZ_JBBBNY010000005.1"/>
</dbReference>
<evidence type="ECO:0000256" key="3">
    <source>
        <dbReference type="SAM" id="MobiDB-lite"/>
    </source>
</evidence>
<feature type="region of interest" description="Disordered" evidence="3">
    <location>
        <begin position="907"/>
        <end position="939"/>
    </location>
</feature>
<sequence length="1855" mass="197613">MRFGRLFLNVVGLALVTVAAGIGYVPPAHAASATAGVGLDTPISTTSDGGAATADNYTAYPLLNIGSVPPLVMLVMSRDEQLYIKAYTDYTDLDGDGVIDRTYQNRFDYSGYFDPNLCYAYASGQFKATLDATNHQCDGTTWSGNFLNWASMSRIDVLRQVLYGGNRYVDDPDRTVLERSYIPSDLHAWAKVYTGSDLNLYTPYTTTQAAGGLSMCNVSPTPSSEPQLRVAKGAFYNWASTARQQCMWREDALAAYATPDSSQPLGYRVPADLNPYDDASANSDRLATLTMRVEVCDPSPTATVRESFCKDYVEPTSTGSITHWKPWGLLQRYGQNGAMRFGLITGSYTAPRAGGVLRRNIGLFAGNTAGVACTYSPSTGKVDEVNLQTGQFCNQGDGNEGIINTLRRFRITSWDPSKDNYTDCPTYGILARDVSGANGHLIDPGSTSGNAYACKDSGNPLAEMYAEALRYIKGTTAAGGDVPTGLFTKGGSLLGIPSANWLDPYRKPEDGGNAYCASCSIVMITTGLDSFDSDEIPTVGLSMEAGPATTQVGQLEGLDTTVVAGQPLKYLVGRQGPLDSTTYQDVCAPHAVTNLNQTFGICPDVPSLEGGYQLAGLAYKAWTTDLRPDLTGEQKVQTYAIALAETLPTFEVPVATNNTQYDLISITPDCQANNNGTAKLNSSSGWRSCYLGNLVVGRQTSANLSQSDWLKVVSGTAPSNPGTCGTSTTGPCHVFGLPTQSDAHGPVTGSFLVVWEDSQWGNDHDQDLIEMLSFCRGSACSYDGNKDGVPDICEGTTSNSCNGGNIPKNDQQMLVRTEVLAAYAGNALQTGYTAGGAYNAGNGQQMPGATFTVLRPGGTDGSLLYGSIGGATSWGAPSVEKLSTGPAEQVVLPNPLFYAAKYGGFSDQNGDKKPDQKSSPEWDAIVNDTGADGSDGQPDNYFLVRNPAQLANRLARTFDAILKRAGSGTAAAVVANSAKGVGLVYQALYQAERKDSNDRKAAWNGTLNGLWTDSYGRLRENGNGLDADGNAVLDGYDVDPVVEFYFDPNDNQTKFHREVMPANADGSPVTVFDKSKAIITDHGLDELQTVWSAQKQLWSTSLNTGVNASDFTSSNRTYATTSTSGRYIFTWIDANHNGVVDSGEQQPFVFSGTSAGSGFYGDKKVTGSSTTYSGNFRYLNTQDPYVAKRVVAWIRGYEVPDTDSKGTKLWRSRTVDYNNDGTLRVLRLGDIVDSTPVVVGTPSEAFDLLYGDTSYGRFRDHYRARRQVIYVGANDGMLHAFNAGFYNSREQKLQRQPTDGTSVTNDPLGGEMWAYVPGNLLPHLRWLADPNYKHNFYVDGSPIAQDVKIFSNDTDHPEGWGTVLIVPFRFGGGPISVDTSTDATRPARQNSFSAYAVLDVTNPEKPPVLLAELTNTSLSDATAACDSNTAWHLPSCVDITKVVDTYTSSIPAAAMFRDSTSGSPNKFFLFTGSGTTDNGGVGTTEGGNAAASTSLKIRVYDMMNWAGVTPSATPAKVFDFKTIGAPSDGSDPTPGAASFAGDLIASDFNLDGRSEGLYFGSVKDNGSSGFGGSLWKLNFMNGGTQDPDPANWTSQRILSDLNRPVTVRPTVGRNDRGAPMVFFGTGRAYTKFDLASTQQQKIVGLIDTSLLSSTDTQYKALPLSMSDLVDVTGVAVNTDSTVTNGGTDASGNALDTFDKLLGSFDSASRLGWYLNLTAPTGTDTTPSERVVSSQSLLGGVLLTTTFFPGTDTCTDVGRGALYGLNYKSGTASPTLAFFGTSAGTGAGAGKQVVNRSTDMGPGLPAPPSLHIGEGTGQRKLTACVQTSTGAIICKEITTLKSVLSSEISWHEPLDK</sequence>
<feature type="signal peptide" evidence="4">
    <location>
        <begin position="1"/>
        <end position="30"/>
    </location>
</feature>
<dbReference type="InterPro" id="IPR008707">
    <property type="entry name" value="B-propeller_PilY1"/>
</dbReference>
<comment type="caution">
    <text evidence="6">The sequence shown here is derived from an EMBL/GenBank/DDBJ whole genome shotgun (WGS) entry which is preliminary data.</text>
</comment>
<evidence type="ECO:0000256" key="4">
    <source>
        <dbReference type="SAM" id="SignalP"/>
    </source>
</evidence>
<evidence type="ECO:0000256" key="1">
    <source>
        <dbReference type="ARBA" id="ARBA00022723"/>
    </source>
</evidence>
<proteinExistence type="predicted"/>
<feature type="compositionally biased region" description="Basic and acidic residues" evidence="3">
    <location>
        <begin position="909"/>
        <end position="920"/>
    </location>
</feature>